<gene>
    <name evidence="1" type="ORF">Tco_0939493</name>
</gene>
<reference evidence="1" key="1">
    <citation type="journal article" date="2022" name="Int. J. Mol. Sci.">
        <title>Draft Genome of Tanacetum Coccineum: Genomic Comparison of Closely Related Tanacetum-Family Plants.</title>
        <authorList>
            <person name="Yamashiro T."/>
            <person name="Shiraishi A."/>
            <person name="Nakayama K."/>
            <person name="Satake H."/>
        </authorList>
    </citation>
    <scope>NUCLEOTIDE SEQUENCE</scope>
</reference>
<dbReference type="EMBL" id="BQNB010015402">
    <property type="protein sequence ID" value="GJT39628.1"/>
    <property type="molecule type" value="Genomic_DNA"/>
</dbReference>
<comment type="caution">
    <text evidence="1">The sequence shown here is derived from an EMBL/GenBank/DDBJ whole genome shotgun (WGS) entry which is preliminary data.</text>
</comment>
<sequence>MSCSNPNNIKNNEYYGFRWSNVGIKSLLNAVNITTAHIRVNDAQLFNAAEGVNAASEEVSTAELLSNDENFPAPSSEMLNNTFERLKKLMLPVGAFG</sequence>
<reference evidence="1" key="2">
    <citation type="submission" date="2022-01" db="EMBL/GenBank/DDBJ databases">
        <authorList>
            <person name="Yamashiro T."/>
            <person name="Shiraishi A."/>
            <person name="Satake H."/>
            <person name="Nakayama K."/>
        </authorList>
    </citation>
    <scope>NUCLEOTIDE SEQUENCE</scope>
</reference>
<protein>
    <submittedName>
        <fullName evidence="1">Uncharacterized protein</fullName>
    </submittedName>
</protein>
<accession>A0ABQ5DMT1</accession>
<keyword evidence="2" id="KW-1185">Reference proteome</keyword>
<name>A0ABQ5DMT1_9ASTR</name>
<evidence type="ECO:0000313" key="1">
    <source>
        <dbReference type="EMBL" id="GJT39628.1"/>
    </source>
</evidence>
<organism evidence="1 2">
    <name type="scientific">Tanacetum coccineum</name>
    <dbReference type="NCBI Taxonomy" id="301880"/>
    <lineage>
        <taxon>Eukaryota</taxon>
        <taxon>Viridiplantae</taxon>
        <taxon>Streptophyta</taxon>
        <taxon>Embryophyta</taxon>
        <taxon>Tracheophyta</taxon>
        <taxon>Spermatophyta</taxon>
        <taxon>Magnoliopsida</taxon>
        <taxon>eudicotyledons</taxon>
        <taxon>Gunneridae</taxon>
        <taxon>Pentapetalae</taxon>
        <taxon>asterids</taxon>
        <taxon>campanulids</taxon>
        <taxon>Asterales</taxon>
        <taxon>Asteraceae</taxon>
        <taxon>Asteroideae</taxon>
        <taxon>Anthemideae</taxon>
        <taxon>Anthemidinae</taxon>
        <taxon>Tanacetum</taxon>
    </lineage>
</organism>
<evidence type="ECO:0000313" key="2">
    <source>
        <dbReference type="Proteomes" id="UP001151760"/>
    </source>
</evidence>
<dbReference type="Proteomes" id="UP001151760">
    <property type="component" value="Unassembled WGS sequence"/>
</dbReference>
<proteinExistence type="predicted"/>